<protein>
    <submittedName>
        <fullName evidence="1">Uncharacterized protein</fullName>
    </submittedName>
</protein>
<organism evidence="1">
    <name type="scientific">Anguilla anguilla</name>
    <name type="common">European freshwater eel</name>
    <name type="synonym">Muraena anguilla</name>
    <dbReference type="NCBI Taxonomy" id="7936"/>
    <lineage>
        <taxon>Eukaryota</taxon>
        <taxon>Metazoa</taxon>
        <taxon>Chordata</taxon>
        <taxon>Craniata</taxon>
        <taxon>Vertebrata</taxon>
        <taxon>Euteleostomi</taxon>
        <taxon>Actinopterygii</taxon>
        <taxon>Neopterygii</taxon>
        <taxon>Teleostei</taxon>
        <taxon>Anguilliformes</taxon>
        <taxon>Anguillidae</taxon>
        <taxon>Anguilla</taxon>
    </lineage>
</organism>
<dbReference type="EMBL" id="GBXM01099157">
    <property type="protein sequence ID" value="JAH09420.1"/>
    <property type="molecule type" value="Transcribed_RNA"/>
</dbReference>
<evidence type="ECO:0000313" key="1">
    <source>
        <dbReference type="EMBL" id="JAH09420.1"/>
    </source>
</evidence>
<name>A0A0E9PZC4_ANGAN</name>
<sequence>MVASLTFLGTTLVHMFTDAYNRHQGQSDS</sequence>
<proteinExistence type="predicted"/>
<accession>A0A0E9PZC4</accession>
<reference evidence="1" key="2">
    <citation type="journal article" date="2015" name="Fish Shellfish Immunol.">
        <title>Early steps in the European eel (Anguilla anguilla)-Vibrio vulnificus interaction in the gills: Role of the RtxA13 toxin.</title>
        <authorList>
            <person name="Callol A."/>
            <person name="Pajuelo D."/>
            <person name="Ebbesson L."/>
            <person name="Teles M."/>
            <person name="MacKenzie S."/>
            <person name="Amaro C."/>
        </authorList>
    </citation>
    <scope>NUCLEOTIDE SEQUENCE</scope>
</reference>
<reference evidence="1" key="1">
    <citation type="submission" date="2014-11" db="EMBL/GenBank/DDBJ databases">
        <authorList>
            <person name="Amaro Gonzalez C."/>
        </authorList>
    </citation>
    <scope>NUCLEOTIDE SEQUENCE</scope>
</reference>
<dbReference type="AlphaFoldDB" id="A0A0E9PZC4"/>